<keyword evidence="4 5" id="KW-0472">Membrane</keyword>
<accession>A0A2G8JQT3</accession>
<dbReference type="GO" id="GO:0016020">
    <property type="term" value="C:membrane"/>
    <property type="evidence" value="ECO:0007669"/>
    <property type="project" value="UniProtKB-SubCell"/>
</dbReference>
<reference evidence="7 8" key="1">
    <citation type="journal article" date="2017" name="PLoS Biol.">
        <title>The sea cucumber genome provides insights into morphological evolution and visceral regeneration.</title>
        <authorList>
            <person name="Zhang X."/>
            <person name="Sun L."/>
            <person name="Yuan J."/>
            <person name="Sun Y."/>
            <person name="Gao Y."/>
            <person name="Zhang L."/>
            <person name="Li S."/>
            <person name="Dai H."/>
            <person name="Hamel J.F."/>
            <person name="Liu C."/>
            <person name="Yu Y."/>
            <person name="Liu S."/>
            <person name="Lin W."/>
            <person name="Guo K."/>
            <person name="Jin S."/>
            <person name="Xu P."/>
            <person name="Storey K.B."/>
            <person name="Huan P."/>
            <person name="Zhang T."/>
            <person name="Zhou Y."/>
            <person name="Zhang J."/>
            <person name="Lin C."/>
            <person name="Li X."/>
            <person name="Xing L."/>
            <person name="Huo D."/>
            <person name="Sun M."/>
            <person name="Wang L."/>
            <person name="Mercier A."/>
            <person name="Li F."/>
            <person name="Yang H."/>
            <person name="Xiang J."/>
        </authorList>
    </citation>
    <scope>NUCLEOTIDE SEQUENCE [LARGE SCALE GENOMIC DNA]</scope>
    <source>
        <strain evidence="7">Shaxun</strain>
        <tissue evidence="7">Muscle</tissue>
    </source>
</reference>
<gene>
    <name evidence="7" type="ORF">BSL78_25045</name>
</gene>
<dbReference type="GO" id="GO:1904983">
    <property type="term" value="P:glycine import into mitochondrion"/>
    <property type="evidence" value="ECO:0007669"/>
    <property type="project" value="TreeGrafter"/>
</dbReference>
<dbReference type="GO" id="GO:0015187">
    <property type="term" value="F:glycine transmembrane transporter activity"/>
    <property type="evidence" value="ECO:0007669"/>
    <property type="project" value="TreeGrafter"/>
</dbReference>
<dbReference type="Proteomes" id="UP000230750">
    <property type="component" value="Unassembled WGS sequence"/>
</dbReference>
<keyword evidence="6" id="KW-0813">Transport</keyword>
<dbReference type="InterPro" id="IPR018108">
    <property type="entry name" value="MCP_transmembrane"/>
</dbReference>
<dbReference type="SUPFAM" id="SSF103506">
    <property type="entry name" value="Mitochondrial carrier"/>
    <property type="match status" value="1"/>
</dbReference>
<name>A0A2G8JQT3_STIJA</name>
<dbReference type="Gene3D" id="1.50.40.10">
    <property type="entry name" value="Mitochondrial carrier domain"/>
    <property type="match status" value="1"/>
</dbReference>
<evidence type="ECO:0000256" key="5">
    <source>
        <dbReference type="PROSITE-ProRule" id="PRU00282"/>
    </source>
</evidence>
<dbReference type="GO" id="GO:0005739">
    <property type="term" value="C:mitochondrion"/>
    <property type="evidence" value="ECO:0007669"/>
    <property type="project" value="TreeGrafter"/>
</dbReference>
<evidence type="ECO:0000256" key="1">
    <source>
        <dbReference type="ARBA" id="ARBA00004141"/>
    </source>
</evidence>
<comment type="similarity">
    <text evidence="2 6">Belongs to the mitochondrial carrier (TC 2.A.29) family.</text>
</comment>
<evidence type="ECO:0000256" key="4">
    <source>
        <dbReference type="ARBA" id="ARBA00023136"/>
    </source>
</evidence>
<keyword evidence="8" id="KW-1185">Reference proteome</keyword>
<evidence type="ECO:0000256" key="3">
    <source>
        <dbReference type="ARBA" id="ARBA00022692"/>
    </source>
</evidence>
<evidence type="ECO:0000313" key="8">
    <source>
        <dbReference type="Proteomes" id="UP000230750"/>
    </source>
</evidence>
<dbReference type="Pfam" id="PF00153">
    <property type="entry name" value="Mito_carr"/>
    <property type="match status" value="1"/>
</dbReference>
<dbReference type="OrthoDB" id="1924968at2759"/>
<feature type="repeat" description="Solcar" evidence="5">
    <location>
        <begin position="27"/>
        <end position="113"/>
    </location>
</feature>
<protein>
    <submittedName>
        <fullName evidence="7">Putative solute carrier family 25 member 38-B</fullName>
    </submittedName>
</protein>
<evidence type="ECO:0000256" key="6">
    <source>
        <dbReference type="RuleBase" id="RU000488"/>
    </source>
</evidence>
<comment type="caution">
    <text evidence="7">The sequence shown here is derived from an EMBL/GenBank/DDBJ whole genome shotgun (WGS) entry which is preliminary data.</text>
</comment>
<organism evidence="7 8">
    <name type="scientific">Stichopus japonicus</name>
    <name type="common">Sea cucumber</name>
    <dbReference type="NCBI Taxonomy" id="307972"/>
    <lineage>
        <taxon>Eukaryota</taxon>
        <taxon>Metazoa</taxon>
        <taxon>Echinodermata</taxon>
        <taxon>Eleutherozoa</taxon>
        <taxon>Echinozoa</taxon>
        <taxon>Holothuroidea</taxon>
        <taxon>Aspidochirotacea</taxon>
        <taxon>Aspidochirotida</taxon>
        <taxon>Stichopodidae</taxon>
        <taxon>Apostichopus</taxon>
    </lineage>
</organism>
<dbReference type="PROSITE" id="PS50920">
    <property type="entry name" value="SOLCAR"/>
    <property type="match status" value="1"/>
</dbReference>
<dbReference type="InterPro" id="IPR023395">
    <property type="entry name" value="MCP_dom_sf"/>
</dbReference>
<comment type="subcellular location">
    <subcellularLocation>
        <location evidence="1">Membrane</location>
        <topology evidence="1">Multi-pass membrane protein</topology>
    </subcellularLocation>
</comment>
<keyword evidence="3 5" id="KW-0812">Transmembrane</keyword>
<dbReference type="EMBL" id="MRZV01001401">
    <property type="protein sequence ID" value="PIK38116.1"/>
    <property type="molecule type" value="Genomic_DNA"/>
</dbReference>
<proteinExistence type="inferred from homology"/>
<sequence>MLPGNAMSDSRVSKDDIKAESLIRIQNPIVKSFLAGSLSGTLSTLILQPLDLLKTRIQSSRSSPSQRGITLIFADIYRNHGVFGLWKGLTPSLARTVPGVGLYFCCLHNLQGQLKWSTLPASGNHVGRYIQKFCRSDFTSTYSNQNKI</sequence>
<dbReference type="AlphaFoldDB" id="A0A2G8JQT3"/>
<evidence type="ECO:0000256" key="2">
    <source>
        <dbReference type="ARBA" id="ARBA00006375"/>
    </source>
</evidence>
<evidence type="ECO:0000313" key="7">
    <source>
        <dbReference type="EMBL" id="PIK38116.1"/>
    </source>
</evidence>
<dbReference type="STRING" id="307972.A0A2G8JQT3"/>
<dbReference type="PANTHER" id="PTHR46181:SF3">
    <property type="entry name" value="MITOCHONDRIAL GLYCINE TRANSPORTER"/>
    <property type="match status" value="1"/>
</dbReference>
<dbReference type="PANTHER" id="PTHR46181">
    <property type="entry name" value="MITOCHONDRIAL GLYCINE TRANSPORTER"/>
    <property type="match status" value="1"/>
</dbReference>